<dbReference type="GeneID" id="57919428"/>
<feature type="chain" id="PRO_5047475002" description="Peptidase M60 domain-containing protein" evidence="2">
    <location>
        <begin position="28"/>
        <end position="801"/>
    </location>
</feature>
<accession>A0ABM9YCC2</accession>
<evidence type="ECO:0000313" key="4">
    <source>
        <dbReference type="EMBL" id="EEQ11560.1"/>
    </source>
</evidence>
<keyword evidence="5" id="KW-1185">Reference proteome</keyword>
<name>A0ABM9YCC2_YERMW</name>
<dbReference type="Gene3D" id="3.40.390.80">
    <property type="entry name" value="Peptidase M60, enhancin-like domain 2"/>
    <property type="match status" value="1"/>
</dbReference>
<evidence type="ECO:0000259" key="3">
    <source>
        <dbReference type="PROSITE" id="PS51723"/>
    </source>
</evidence>
<evidence type="ECO:0000256" key="2">
    <source>
        <dbReference type="SAM" id="SignalP"/>
    </source>
</evidence>
<organism evidence="4 5">
    <name type="scientific">Yersinia mollaretii (strain ATCC 43969 / DSM 18520 / CIP 103324 / CNY 7263 / WAIP 204)</name>
    <dbReference type="NCBI Taxonomy" id="349967"/>
    <lineage>
        <taxon>Bacteria</taxon>
        <taxon>Pseudomonadati</taxon>
        <taxon>Pseudomonadota</taxon>
        <taxon>Gammaproteobacteria</taxon>
        <taxon>Enterobacterales</taxon>
        <taxon>Yersiniaceae</taxon>
        <taxon>Yersinia</taxon>
    </lineage>
</organism>
<dbReference type="Proteomes" id="UP000003027">
    <property type="component" value="Unassembled WGS sequence"/>
</dbReference>
<dbReference type="RefSeq" id="WP_004874193.1">
    <property type="nucleotide sequence ID" value="NZ_AALD02000007.1"/>
</dbReference>
<keyword evidence="2" id="KW-0732">Signal</keyword>
<proteinExistence type="predicted"/>
<sequence length="801" mass="90375">MLHPKLRTTPIALSLLLALGFSSTLSATVAKVPSNQSIQQAKDANNSAEVTRQIHVVQNGSPVYFTGQHKRNRFTHPTQSSGFWANKGEILHIEYQHKGEAIDELPELWIVPVKKGKEANFERQVVKLQEGINEIEVANTGPLYFAATNQPGSSEMTVNLLKGGKPMPRFILGENTAEEWPQQLAQFSDAPFAELVGKRMILTMPIKNMRKQATDPEGILLLWDRIVDLAEEQFGLSAERAFPHRATPFQYQFVSKPDSTGGTLSAGDYWLGSNSEYIPEVITTELLQKAWGPWHELGHHYQMPAWTFDNDTETTVNLTSLYVQRALGETSRLEAESRWDLVDAFMKTSGHNYEEVSPSIRFAMFWQLDLAFGQDFYQRLGDRYRTLTQAEQPKNNDEKKQRFLLETSRVAGVNLESFFHRWGLKPTQETSAQLQTMNLPQLTKPIWLNTDSNIAHSYLLTQQNITGDVRVPETVNAGDVFSVSVDVTNRERSELDYQWDIPAGVEVIADKGHEITLRAPHNVLQNAMLSIPVTVTDSNHMAMRLASSTQLKTGGENISAREAYNELIKQRYQIEGEFNFWDSTATKNIPGTFYLYDNPYTHTRDYFRLKTSSYSYFPTNQTSDTYWEYLESYDGRQYLNGEVIEAVTPVNPVEKPVQCSVPAWEQKVYEVPTSISKDGHIYTNKWWVSATMVPGDTAVTDTTGNGTGWSQPWEDKGVCDSTVKGEQPTVIEPKPVVPQQCSAPSWEQKVYEVPTTISKDGRVYSNKWWVSAENKPGDSAVTDTSGNGTDWGKVWEDKGGC</sequence>
<dbReference type="SMART" id="SM00495">
    <property type="entry name" value="ChtBD3"/>
    <property type="match status" value="2"/>
</dbReference>
<dbReference type="Pfam" id="PF13402">
    <property type="entry name" value="Peptidase_M60"/>
    <property type="match status" value="1"/>
</dbReference>
<evidence type="ECO:0000256" key="1">
    <source>
        <dbReference type="SAM" id="MobiDB-lite"/>
    </source>
</evidence>
<dbReference type="InterPro" id="IPR042279">
    <property type="entry name" value="Pep_M60_3"/>
</dbReference>
<dbReference type="Gene3D" id="3.30.160.280">
    <property type="match status" value="1"/>
</dbReference>
<feature type="domain" description="Peptidase M60" evidence="3">
    <location>
        <begin position="76"/>
        <end position="373"/>
    </location>
</feature>
<evidence type="ECO:0000313" key="5">
    <source>
        <dbReference type="Proteomes" id="UP000003027"/>
    </source>
</evidence>
<comment type="caution">
    <text evidence="4">The sequence shown here is derived from an EMBL/GenBank/DDBJ whole genome shotgun (WGS) entry which is preliminary data.</text>
</comment>
<dbReference type="PROSITE" id="PS51723">
    <property type="entry name" value="PEPTIDASE_M60"/>
    <property type="match status" value="1"/>
</dbReference>
<protein>
    <recommendedName>
        <fullName evidence="3">Peptidase M60 domain-containing protein</fullName>
    </recommendedName>
</protein>
<dbReference type="InterPro" id="IPR031161">
    <property type="entry name" value="Peptidase_M60_dom"/>
</dbReference>
<dbReference type="PANTHER" id="PTHR15730">
    <property type="entry name" value="EXPERIMENTAL AUTOIMMUNE PROSTATITIS ANTIGEN 2-RELATED"/>
    <property type="match status" value="1"/>
</dbReference>
<feature type="signal peptide" evidence="2">
    <location>
        <begin position="1"/>
        <end position="27"/>
    </location>
</feature>
<gene>
    <name evidence="4" type="ORF">ymoll0001_21340</name>
</gene>
<dbReference type="InterPro" id="IPR051244">
    <property type="entry name" value="TCAF"/>
</dbReference>
<dbReference type="InterPro" id="IPR003610">
    <property type="entry name" value="CBM5/12"/>
</dbReference>
<dbReference type="SMART" id="SM01276">
    <property type="entry name" value="M60-like"/>
    <property type="match status" value="1"/>
</dbReference>
<dbReference type="EMBL" id="AALD02000007">
    <property type="protein sequence ID" value="EEQ11560.1"/>
    <property type="molecule type" value="Genomic_DNA"/>
</dbReference>
<feature type="region of interest" description="Disordered" evidence="1">
    <location>
        <begin position="776"/>
        <end position="801"/>
    </location>
</feature>
<dbReference type="PANTHER" id="PTHR15730:SF5">
    <property type="entry name" value="SI:CH211-210B2.2-RELATED"/>
    <property type="match status" value="1"/>
</dbReference>
<reference evidence="4" key="1">
    <citation type="submission" date="2008-12" db="EMBL/GenBank/DDBJ databases">
        <title>Annotation of the Yersinia mollaretii ATCC 43969 genome.</title>
        <authorList>
            <person name="Read T.D."/>
            <person name="Akmal A."/>
            <person name="Bishop-Lilly K."/>
            <person name="Chen P.E."/>
            <person name="Cook C."/>
            <person name="Kiley M.P."/>
            <person name="Lentz S."/>
            <person name="Mateczun A."/>
            <person name="Nagarajan N."/>
            <person name="Nolan N."/>
            <person name="Osborne B.I."/>
            <person name="Pop M."/>
            <person name="Sozhamannan S."/>
            <person name="Stewart A.C."/>
            <person name="Sulakvelidze A."/>
            <person name="Thomason B."/>
            <person name="Willner K."/>
            <person name="Zwick M.E."/>
        </authorList>
    </citation>
    <scope>NUCLEOTIDE SEQUENCE [LARGE SCALE GENOMIC DNA]</scope>
    <source>
        <strain evidence="4">ATCC 43969</strain>
    </source>
</reference>
<dbReference type="Gene3D" id="2.60.120.1250">
    <property type="entry name" value="Peptidase M60, enhancin-like domain 1"/>
    <property type="match status" value="1"/>
</dbReference>
<dbReference type="Gene3D" id="1.10.390.30">
    <property type="entry name" value="Peptidase M60, enhancin-like domain 3"/>
    <property type="match status" value="1"/>
</dbReference>